<gene>
    <name evidence="1" type="ORF">RF55_14657</name>
</gene>
<dbReference type="Proteomes" id="UP000036403">
    <property type="component" value="Unassembled WGS sequence"/>
</dbReference>
<dbReference type="GO" id="GO:0016740">
    <property type="term" value="F:transferase activity"/>
    <property type="evidence" value="ECO:0007669"/>
    <property type="project" value="UniProtKB-KW"/>
</dbReference>
<proteinExistence type="predicted"/>
<sequence>MVWNKPPESQLEKYQKGCTVEEMFKKDKENIQPRKYFKFEDIENVTDALKSENCSLSKMIKHEEQCIETNEERAAVKLQQETELRDLLNHLYDLQVNSSYPHYHTLESGLIGSTKVKLSIMSCPEEYSTFYDSKITVDEDRWKDICFHSVKQSETAVWFKGRHIRLTASKRVHRVKTRTDNFDSLAVKFKNEQYKGAMTKAMHYGLVMEYSAKIALSAMTGTKIYDIGLVICAKQPFWLAVQMGSLLTERRWSSLKLSVLTRVRTLLSLIRMKTNL</sequence>
<protein>
    <submittedName>
        <fullName evidence="1">Exopolysaccharide biosynthesis glycosyltransferase</fullName>
    </submittedName>
</protein>
<comment type="caution">
    <text evidence="1">The sequence shown here is derived from an EMBL/GenBank/DDBJ whole genome shotgun (WGS) entry which is preliminary data.</text>
</comment>
<dbReference type="Gene3D" id="3.90.320.10">
    <property type="match status" value="1"/>
</dbReference>
<dbReference type="STRING" id="67767.A0A0J7N140"/>
<accession>A0A0J7N140</accession>
<reference evidence="1 2" key="1">
    <citation type="submission" date="2015-04" db="EMBL/GenBank/DDBJ databases">
        <title>Lasius niger genome sequencing.</title>
        <authorList>
            <person name="Konorov E.A."/>
            <person name="Nikitin M.A."/>
            <person name="Kirill M.V."/>
            <person name="Chang P."/>
        </authorList>
    </citation>
    <scope>NUCLEOTIDE SEQUENCE [LARGE SCALE GENOMIC DNA]</scope>
    <source>
        <tissue evidence="1">Whole</tissue>
    </source>
</reference>
<dbReference type="EMBL" id="LBMM01012179">
    <property type="protein sequence ID" value="KMQ86365.1"/>
    <property type="molecule type" value="Genomic_DNA"/>
</dbReference>
<name>A0A0J7N140_LASNI</name>
<keyword evidence="2" id="KW-1185">Reference proteome</keyword>
<keyword evidence="1" id="KW-0808">Transferase</keyword>
<evidence type="ECO:0000313" key="1">
    <source>
        <dbReference type="EMBL" id="KMQ86365.1"/>
    </source>
</evidence>
<dbReference type="InterPro" id="IPR011604">
    <property type="entry name" value="PDDEXK-like_dom_sf"/>
</dbReference>
<dbReference type="PaxDb" id="67767-A0A0J7N140"/>
<organism evidence="1 2">
    <name type="scientific">Lasius niger</name>
    <name type="common">Black garden ant</name>
    <dbReference type="NCBI Taxonomy" id="67767"/>
    <lineage>
        <taxon>Eukaryota</taxon>
        <taxon>Metazoa</taxon>
        <taxon>Ecdysozoa</taxon>
        <taxon>Arthropoda</taxon>
        <taxon>Hexapoda</taxon>
        <taxon>Insecta</taxon>
        <taxon>Pterygota</taxon>
        <taxon>Neoptera</taxon>
        <taxon>Endopterygota</taxon>
        <taxon>Hymenoptera</taxon>
        <taxon>Apocrita</taxon>
        <taxon>Aculeata</taxon>
        <taxon>Formicoidea</taxon>
        <taxon>Formicidae</taxon>
        <taxon>Formicinae</taxon>
        <taxon>Lasius</taxon>
        <taxon>Lasius</taxon>
    </lineage>
</organism>
<dbReference type="AlphaFoldDB" id="A0A0J7N140"/>
<evidence type="ECO:0000313" key="2">
    <source>
        <dbReference type="Proteomes" id="UP000036403"/>
    </source>
</evidence>
<dbReference type="OrthoDB" id="7264889at2759"/>